<organism evidence="1 2">
    <name type="scientific">Oryza meyeriana var. granulata</name>
    <dbReference type="NCBI Taxonomy" id="110450"/>
    <lineage>
        <taxon>Eukaryota</taxon>
        <taxon>Viridiplantae</taxon>
        <taxon>Streptophyta</taxon>
        <taxon>Embryophyta</taxon>
        <taxon>Tracheophyta</taxon>
        <taxon>Spermatophyta</taxon>
        <taxon>Magnoliopsida</taxon>
        <taxon>Liliopsida</taxon>
        <taxon>Poales</taxon>
        <taxon>Poaceae</taxon>
        <taxon>BOP clade</taxon>
        <taxon>Oryzoideae</taxon>
        <taxon>Oryzeae</taxon>
        <taxon>Oryzinae</taxon>
        <taxon>Oryza</taxon>
        <taxon>Oryza meyeriana</taxon>
    </lineage>
</organism>
<reference evidence="1 2" key="1">
    <citation type="submission" date="2019-11" db="EMBL/GenBank/DDBJ databases">
        <title>Whole genome sequence of Oryza granulata.</title>
        <authorList>
            <person name="Li W."/>
        </authorList>
    </citation>
    <scope>NUCLEOTIDE SEQUENCE [LARGE SCALE GENOMIC DNA]</scope>
    <source>
        <strain evidence="2">cv. Menghai</strain>
        <tissue evidence="1">Leaf</tissue>
    </source>
</reference>
<dbReference type="EMBL" id="SPHZ02000005">
    <property type="protein sequence ID" value="KAF0918913.1"/>
    <property type="molecule type" value="Genomic_DNA"/>
</dbReference>
<evidence type="ECO:0000313" key="2">
    <source>
        <dbReference type="Proteomes" id="UP000479710"/>
    </source>
</evidence>
<keyword evidence="2" id="KW-1185">Reference proteome</keyword>
<protein>
    <submittedName>
        <fullName evidence="1">Uncharacterized protein</fullName>
    </submittedName>
</protein>
<name>A0A6G1E4P7_9ORYZ</name>
<proteinExistence type="predicted"/>
<dbReference type="AlphaFoldDB" id="A0A6G1E4P7"/>
<comment type="caution">
    <text evidence="1">The sequence shown here is derived from an EMBL/GenBank/DDBJ whole genome shotgun (WGS) entry which is preliminary data.</text>
</comment>
<sequence>MQTAALAKLVHTWCSDDRSSGRMHVMQRSRSLLRPCSCARDAAKQTAPPARCARDWASALACDQTG</sequence>
<gene>
    <name evidence="1" type="ORF">E2562_027352</name>
</gene>
<accession>A0A6G1E4P7</accession>
<evidence type="ECO:0000313" key="1">
    <source>
        <dbReference type="EMBL" id="KAF0918913.1"/>
    </source>
</evidence>
<dbReference type="Proteomes" id="UP000479710">
    <property type="component" value="Unassembled WGS sequence"/>
</dbReference>